<accession>A0ABY7EWC7</accession>
<dbReference type="EMBL" id="CP111020">
    <property type="protein sequence ID" value="WAR14255.1"/>
    <property type="molecule type" value="Genomic_DNA"/>
</dbReference>
<name>A0ABY7EWC7_MYAAR</name>
<organism evidence="3 4">
    <name type="scientific">Mya arenaria</name>
    <name type="common">Soft-shell clam</name>
    <dbReference type="NCBI Taxonomy" id="6604"/>
    <lineage>
        <taxon>Eukaryota</taxon>
        <taxon>Metazoa</taxon>
        <taxon>Spiralia</taxon>
        <taxon>Lophotrochozoa</taxon>
        <taxon>Mollusca</taxon>
        <taxon>Bivalvia</taxon>
        <taxon>Autobranchia</taxon>
        <taxon>Heteroconchia</taxon>
        <taxon>Euheterodonta</taxon>
        <taxon>Imparidentia</taxon>
        <taxon>Neoheterodontei</taxon>
        <taxon>Myida</taxon>
        <taxon>Myoidea</taxon>
        <taxon>Myidae</taxon>
        <taxon>Mya</taxon>
    </lineage>
</organism>
<dbReference type="SUPFAM" id="SSF89733">
    <property type="entry name" value="L-sulfolactate dehydrogenase-like"/>
    <property type="match status" value="2"/>
</dbReference>
<dbReference type="Gene3D" id="3.30.1370.60">
    <property type="entry name" value="Hypothetical oxidoreductase yiak, domain 2"/>
    <property type="match status" value="2"/>
</dbReference>
<reference evidence="3" key="1">
    <citation type="submission" date="2022-11" db="EMBL/GenBank/DDBJ databases">
        <title>Centuries of genome instability and evolution in soft-shell clam transmissible cancer (bioRxiv).</title>
        <authorList>
            <person name="Hart S.F.M."/>
            <person name="Yonemitsu M.A."/>
            <person name="Giersch R.M."/>
            <person name="Beal B.F."/>
            <person name="Arriagada G."/>
            <person name="Davis B.W."/>
            <person name="Ostrander E.A."/>
            <person name="Goff S.P."/>
            <person name="Metzger M.J."/>
        </authorList>
    </citation>
    <scope>NUCLEOTIDE SEQUENCE</scope>
    <source>
        <strain evidence="3">MELC-2E11</strain>
        <tissue evidence="3">Siphon/mantle</tissue>
    </source>
</reference>
<dbReference type="PANTHER" id="PTHR11091">
    <property type="entry name" value="OXIDOREDUCTASE-RELATED"/>
    <property type="match status" value="1"/>
</dbReference>
<dbReference type="Pfam" id="PF02615">
    <property type="entry name" value="Ldh_2"/>
    <property type="match status" value="2"/>
</dbReference>
<evidence type="ECO:0000313" key="3">
    <source>
        <dbReference type="EMBL" id="WAR14255.1"/>
    </source>
</evidence>
<gene>
    <name evidence="3" type="ORF">MAR_004360</name>
</gene>
<evidence type="ECO:0000313" key="4">
    <source>
        <dbReference type="Proteomes" id="UP001164746"/>
    </source>
</evidence>
<keyword evidence="4" id="KW-1185">Reference proteome</keyword>
<dbReference type="Proteomes" id="UP001164746">
    <property type="component" value="Chromosome 9"/>
</dbReference>
<dbReference type="InterPro" id="IPR003767">
    <property type="entry name" value="Malate/L-lactate_DH-like"/>
</dbReference>
<dbReference type="InterPro" id="IPR036111">
    <property type="entry name" value="Mal/L-sulfo/L-lacto_DH-like_sf"/>
</dbReference>
<dbReference type="InterPro" id="IPR043144">
    <property type="entry name" value="Mal/L-sulf/L-lact_DH-like_ah"/>
</dbReference>
<dbReference type="Gene3D" id="1.10.1530.10">
    <property type="match status" value="1"/>
</dbReference>
<evidence type="ECO:0000256" key="2">
    <source>
        <dbReference type="ARBA" id="ARBA00023002"/>
    </source>
</evidence>
<protein>
    <submittedName>
        <fullName evidence="3">MDH-like protein</fullName>
    </submittedName>
</protein>
<dbReference type="InterPro" id="IPR043143">
    <property type="entry name" value="Mal/L-sulf/L-lact_DH-like_NADP"/>
</dbReference>
<proteinExistence type="inferred from homology"/>
<evidence type="ECO:0000256" key="1">
    <source>
        <dbReference type="ARBA" id="ARBA00006056"/>
    </source>
</evidence>
<comment type="similarity">
    <text evidence="1">Belongs to the LDH2/MDH2 oxidoreductase family.</text>
</comment>
<sequence length="348" mass="37084">MADDGAIVPLPEMRAFVVRCMAAVGIPETDGGALAELLVAADYRGHYSHGLNRLDMYITDTTSKTMATSGPVVGKFCIDLAIEKAKNAGIGWGMAFTNTSPLLVPTRAKESVLGTNPICVAAPGNHGDGFVLDMATTAVALGKRVLGTNPICVAAPGNHGDGFVLDMATTAVAVGKIELADRKEQPIPEGWALTPEGAPTKDPKQAEGLCPLGGAENTCKCFLVTLILIKPFCQETGYKGYGLSMMVEIFCGIMGGAKYAHHVRKWKDPVQNEANLGQCFVAIDPRAFADGFEDRMSDLIDYCRNLQPAEEGVEVMVPGDPERKHMAKCDQQGGILYHPNQIKFAVSI</sequence>
<keyword evidence="2" id="KW-0560">Oxidoreductase</keyword>
<dbReference type="PANTHER" id="PTHR11091:SF0">
    <property type="entry name" value="MALATE DEHYDROGENASE"/>
    <property type="match status" value="1"/>
</dbReference>